<evidence type="ECO:0000256" key="2">
    <source>
        <dbReference type="ARBA" id="ARBA00022980"/>
    </source>
</evidence>
<dbReference type="HOGENOM" id="CLU_1541219_0_0_1"/>
<keyword evidence="3" id="KW-0687">Ribonucleoprotein</keyword>
<dbReference type="GO" id="GO:0005840">
    <property type="term" value="C:ribosome"/>
    <property type="evidence" value="ECO:0007669"/>
    <property type="project" value="UniProtKB-KW"/>
</dbReference>
<dbReference type="GO" id="GO:0003735">
    <property type="term" value="F:structural constituent of ribosome"/>
    <property type="evidence" value="ECO:0007669"/>
    <property type="project" value="InterPro"/>
</dbReference>
<comment type="similarity">
    <text evidence="1">Belongs to the universal ribosomal protein uL16 family.</text>
</comment>
<name>F2S2C1_TRIT1</name>
<dbReference type="PANTHER" id="PTHR11726">
    <property type="entry name" value="60S RIBOSOMAL PROTEIN L10"/>
    <property type="match status" value="1"/>
</dbReference>
<dbReference type="InterPro" id="IPR001197">
    <property type="entry name" value="Ribosomal_uL16_euk_arch"/>
</dbReference>
<dbReference type="CDD" id="cd01433">
    <property type="entry name" value="Ribosomal_L16_L10e"/>
    <property type="match status" value="1"/>
</dbReference>
<dbReference type="InterPro" id="IPR047873">
    <property type="entry name" value="Ribosomal_uL16"/>
</dbReference>
<organism evidence="4 5">
    <name type="scientific">Trichophyton tonsurans (strain CBS 112818)</name>
    <name type="common">Scalp ringworm fungus</name>
    <dbReference type="NCBI Taxonomy" id="647933"/>
    <lineage>
        <taxon>Eukaryota</taxon>
        <taxon>Fungi</taxon>
        <taxon>Dikarya</taxon>
        <taxon>Ascomycota</taxon>
        <taxon>Pezizomycotina</taxon>
        <taxon>Eurotiomycetes</taxon>
        <taxon>Eurotiomycetidae</taxon>
        <taxon>Onygenales</taxon>
        <taxon>Arthrodermataceae</taxon>
        <taxon>Trichophyton</taxon>
    </lineage>
</organism>
<dbReference type="InterPro" id="IPR016180">
    <property type="entry name" value="Ribosomal_uL16_dom"/>
</dbReference>
<evidence type="ECO:0000256" key="3">
    <source>
        <dbReference type="ARBA" id="ARBA00023274"/>
    </source>
</evidence>
<dbReference type="InterPro" id="IPR036920">
    <property type="entry name" value="Ribosomal_uL16_sf"/>
</dbReference>
<accession>F2S2C1</accession>
<dbReference type="GO" id="GO:0006412">
    <property type="term" value="P:translation"/>
    <property type="evidence" value="ECO:0007669"/>
    <property type="project" value="InterPro"/>
</dbReference>
<dbReference type="GO" id="GO:1990904">
    <property type="term" value="C:ribonucleoprotein complex"/>
    <property type="evidence" value="ECO:0007669"/>
    <property type="project" value="UniProtKB-KW"/>
</dbReference>
<evidence type="ECO:0000313" key="4">
    <source>
        <dbReference type="EMBL" id="EGD97720.1"/>
    </source>
</evidence>
<dbReference type="EMBL" id="GG698504">
    <property type="protein sequence ID" value="EGD97720.1"/>
    <property type="molecule type" value="Genomic_DNA"/>
</dbReference>
<sequence>MWDDRFILVETDPRGLHMEERDGDLGVFDETTLGSAVKKDVEAWESYFGVQSGEILWPPYPKSSFSRGVGCKKANVDDFPLCVHMVSNIYKQLSAEALEAARICTNKYLVKIVGKEGFHMRICAHLFHVVRINKILSCACADRLQTSMCRTFSKPSGSIARINISQVDSLYLYL</sequence>
<dbReference type="AlphaFoldDB" id="F2S2C1"/>
<keyword evidence="5" id="KW-1185">Reference proteome</keyword>
<protein>
    <submittedName>
        <fullName evidence="4">60S ribosomal protein L10</fullName>
    </submittedName>
</protein>
<gene>
    <name evidence="4" type="ORF">TESG_05121</name>
</gene>
<dbReference type="Proteomes" id="UP000009172">
    <property type="component" value="Unassembled WGS sequence"/>
</dbReference>
<evidence type="ECO:0000313" key="5">
    <source>
        <dbReference type="Proteomes" id="UP000009172"/>
    </source>
</evidence>
<reference evidence="5" key="1">
    <citation type="journal article" date="2012" name="MBio">
        <title>Comparative genome analysis of Trichophyton rubrum and related dermatophytes reveals candidate genes involved in infection.</title>
        <authorList>
            <person name="Martinez D.A."/>
            <person name="Oliver B.G."/>
            <person name="Graeser Y."/>
            <person name="Goldberg J.M."/>
            <person name="Li W."/>
            <person name="Martinez-Rossi N.M."/>
            <person name="Monod M."/>
            <person name="Shelest E."/>
            <person name="Barton R.C."/>
            <person name="Birch E."/>
            <person name="Brakhage A.A."/>
            <person name="Chen Z."/>
            <person name="Gurr S.J."/>
            <person name="Heiman D."/>
            <person name="Heitman J."/>
            <person name="Kosti I."/>
            <person name="Rossi A."/>
            <person name="Saif S."/>
            <person name="Samalova M."/>
            <person name="Saunders C.W."/>
            <person name="Shea T."/>
            <person name="Summerbell R.C."/>
            <person name="Xu J."/>
            <person name="Young S."/>
            <person name="Zeng Q."/>
            <person name="Birren B.W."/>
            <person name="Cuomo C.A."/>
            <person name="White T.C."/>
        </authorList>
    </citation>
    <scope>NUCLEOTIDE SEQUENCE [LARGE SCALE GENOMIC DNA]</scope>
    <source>
        <strain evidence="5">CBS 112818</strain>
    </source>
</reference>
<dbReference type="Gene3D" id="3.90.1170.10">
    <property type="entry name" value="Ribosomal protein L10e/L16"/>
    <property type="match status" value="1"/>
</dbReference>
<dbReference type="SUPFAM" id="SSF54686">
    <property type="entry name" value="Ribosomal protein L16p/L10e"/>
    <property type="match status" value="1"/>
</dbReference>
<keyword evidence="2 4" id="KW-0689">Ribosomal protein</keyword>
<dbReference type="Pfam" id="PF00252">
    <property type="entry name" value="Ribosomal_L16"/>
    <property type="match status" value="1"/>
</dbReference>
<evidence type="ECO:0000256" key="1">
    <source>
        <dbReference type="ARBA" id="ARBA00008931"/>
    </source>
</evidence>
<proteinExistence type="inferred from homology"/>